<evidence type="ECO:0008006" key="4">
    <source>
        <dbReference type="Google" id="ProtNLM"/>
    </source>
</evidence>
<sequence>MKSLRRISTAVTAPLPGARREHQARLGPSATALPCLGASATALARLGATAANLALLGAAAATLALFSATTAHAQSVTVHGRMTSTLRPESDGVALNESNRGETPFDFLDVDLFLDAAPTDDLQLRTWLVFNDVYPHTMSLAAAILLYEVVDGGRLYLQAGKIPVPLGNYLDRFAADRSPIIGIPLAWHWHSSLARDIVPRSADALLAASGTGQTAPPVYPDAASSRRGLALLYAACYDYGAVAIGSAGSWEYRAGLLAGTPGNPAAGNDANDSRTLAGRLGWSPGPFLRVGASGAWGAYLPDDVGLPDGMSLSGSDEPGDYAQTTLVFDIEASRGHGALFSEVAWSRYESPFIDDDLDQVSYYVEALYRVAAGWTVGARWDEIRFSEIASDSGDSSRWSESHKRLELGSSYDVSRSFTIRTGLQMNHAGAEGFDPDANVVAVQLIGRF</sequence>
<dbReference type="EMBL" id="JAGQHS010000019">
    <property type="protein sequence ID" value="MCA9755293.1"/>
    <property type="molecule type" value="Genomic_DNA"/>
</dbReference>
<dbReference type="AlphaFoldDB" id="A0A956NAG0"/>
<protein>
    <recommendedName>
        <fullName evidence="4">Porin</fullName>
    </recommendedName>
</protein>
<dbReference type="SUPFAM" id="SSF56935">
    <property type="entry name" value="Porins"/>
    <property type="match status" value="1"/>
</dbReference>
<dbReference type="Gene3D" id="2.40.160.10">
    <property type="entry name" value="Porin"/>
    <property type="match status" value="1"/>
</dbReference>
<reference evidence="2" key="1">
    <citation type="submission" date="2020-04" db="EMBL/GenBank/DDBJ databases">
        <authorList>
            <person name="Zhang T."/>
        </authorList>
    </citation>
    <scope>NUCLEOTIDE SEQUENCE</scope>
    <source>
        <strain evidence="2">HKST-UBA02</strain>
    </source>
</reference>
<comment type="caution">
    <text evidence="2">The sequence shown here is derived from an EMBL/GenBank/DDBJ whole genome shotgun (WGS) entry which is preliminary data.</text>
</comment>
<accession>A0A956NAG0</accession>
<dbReference type="InterPro" id="IPR023614">
    <property type="entry name" value="Porin_dom_sf"/>
</dbReference>
<reference evidence="2" key="2">
    <citation type="journal article" date="2021" name="Microbiome">
        <title>Successional dynamics and alternative stable states in a saline activated sludge microbial community over 9 years.</title>
        <authorList>
            <person name="Wang Y."/>
            <person name="Ye J."/>
            <person name="Ju F."/>
            <person name="Liu L."/>
            <person name="Boyd J.A."/>
            <person name="Deng Y."/>
            <person name="Parks D.H."/>
            <person name="Jiang X."/>
            <person name="Yin X."/>
            <person name="Woodcroft B.J."/>
            <person name="Tyson G.W."/>
            <person name="Hugenholtz P."/>
            <person name="Polz M.F."/>
            <person name="Zhang T."/>
        </authorList>
    </citation>
    <scope>NUCLEOTIDE SEQUENCE</scope>
    <source>
        <strain evidence="2">HKST-UBA02</strain>
    </source>
</reference>
<organism evidence="2 3">
    <name type="scientific">Eiseniibacteriota bacterium</name>
    <dbReference type="NCBI Taxonomy" id="2212470"/>
    <lineage>
        <taxon>Bacteria</taxon>
        <taxon>Candidatus Eiseniibacteriota</taxon>
    </lineage>
</organism>
<evidence type="ECO:0000313" key="3">
    <source>
        <dbReference type="Proteomes" id="UP000739538"/>
    </source>
</evidence>
<dbReference type="Proteomes" id="UP000739538">
    <property type="component" value="Unassembled WGS sequence"/>
</dbReference>
<feature type="region of interest" description="Disordered" evidence="1">
    <location>
        <begin position="1"/>
        <end position="21"/>
    </location>
</feature>
<name>A0A956NAG0_UNCEI</name>
<proteinExistence type="predicted"/>
<evidence type="ECO:0000313" key="2">
    <source>
        <dbReference type="EMBL" id="MCA9755293.1"/>
    </source>
</evidence>
<gene>
    <name evidence="2" type="ORF">KDA27_05780</name>
</gene>
<evidence type="ECO:0000256" key="1">
    <source>
        <dbReference type="SAM" id="MobiDB-lite"/>
    </source>
</evidence>